<proteinExistence type="predicted"/>
<dbReference type="InterPro" id="IPR050301">
    <property type="entry name" value="NTE"/>
</dbReference>
<evidence type="ECO:0000256" key="2">
    <source>
        <dbReference type="ARBA" id="ARBA00022963"/>
    </source>
</evidence>
<dbReference type="GO" id="GO:0016787">
    <property type="term" value="F:hydrolase activity"/>
    <property type="evidence" value="ECO:0007669"/>
    <property type="project" value="UniProtKB-UniRule"/>
</dbReference>
<organism evidence="6 7">
    <name type="scientific">Granulicella aggregans</name>
    <dbReference type="NCBI Taxonomy" id="474949"/>
    <lineage>
        <taxon>Bacteria</taxon>
        <taxon>Pseudomonadati</taxon>
        <taxon>Acidobacteriota</taxon>
        <taxon>Terriglobia</taxon>
        <taxon>Terriglobales</taxon>
        <taxon>Acidobacteriaceae</taxon>
        <taxon>Granulicella</taxon>
    </lineage>
</organism>
<reference evidence="6 7" key="1">
    <citation type="submission" date="2020-08" db="EMBL/GenBank/DDBJ databases">
        <title>Genomic Encyclopedia of Type Strains, Phase IV (KMG-V): Genome sequencing to study the core and pangenomes of soil and plant-associated prokaryotes.</title>
        <authorList>
            <person name="Whitman W."/>
        </authorList>
    </citation>
    <scope>NUCLEOTIDE SEQUENCE [LARGE SCALE GENOMIC DNA]</scope>
    <source>
        <strain evidence="6 7">M8UP14</strain>
    </source>
</reference>
<evidence type="ECO:0000256" key="1">
    <source>
        <dbReference type="ARBA" id="ARBA00022801"/>
    </source>
</evidence>
<keyword evidence="2 4" id="KW-0442">Lipid degradation</keyword>
<keyword evidence="3 4" id="KW-0443">Lipid metabolism</keyword>
<gene>
    <name evidence="6" type="ORF">HDF16_003203</name>
</gene>
<dbReference type="EMBL" id="JACHIP010000004">
    <property type="protein sequence ID" value="MBB5058489.1"/>
    <property type="molecule type" value="Genomic_DNA"/>
</dbReference>
<dbReference type="GO" id="GO:0016042">
    <property type="term" value="P:lipid catabolic process"/>
    <property type="evidence" value="ECO:0007669"/>
    <property type="project" value="UniProtKB-UniRule"/>
</dbReference>
<dbReference type="PROSITE" id="PS51635">
    <property type="entry name" value="PNPLA"/>
    <property type="match status" value="1"/>
</dbReference>
<protein>
    <submittedName>
        <fullName evidence="6">NTE family protein</fullName>
    </submittedName>
</protein>
<dbReference type="InterPro" id="IPR016035">
    <property type="entry name" value="Acyl_Trfase/lysoPLipase"/>
</dbReference>
<feature type="domain" description="PNPLA" evidence="5">
    <location>
        <begin position="1"/>
        <end position="182"/>
    </location>
</feature>
<dbReference type="Proteomes" id="UP000540989">
    <property type="component" value="Unassembled WGS sequence"/>
</dbReference>
<dbReference type="Pfam" id="PF01734">
    <property type="entry name" value="Patatin"/>
    <property type="match status" value="1"/>
</dbReference>
<name>A0A7W8E4P9_9BACT</name>
<keyword evidence="1 4" id="KW-0378">Hydrolase</keyword>
<feature type="short sequence motif" description="GXSXG" evidence="4">
    <location>
        <begin position="22"/>
        <end position="26"/>
    </location>
</feature>
<evidence type="ECO:0000313" key="6">
    <source>
        <dbReference type="EMBL" id="MBB5058489.1"/>
    </source>
</evidence>
<dbReference type="Gene3D" id="3.40.1090.10">
    <property type="entry name" value="Cytosolic phospholipase A2 catalytic domain"/>
    <property type="match status" value="2"/>
</dbReference>
<sequence length="691" mass="76077">MSEIGALEWFEEHHIPVDMIAGTSMGCMVGALYSSGKTIDDLKRVMDDGVFNSVFRFQSSFQSRSFRRREDSRDLPNALTIGLRHGVSFRNSLLTDQGLNAFLDRQFLRYSDQTDFNSMPIPLRCLATDLNDAKTVTFARGSLPDAVRASVSLPGIYRPFAMNGHEYVDGGVLENLPTQTIHTMKADVVLAVSLPLSPVGKGDLDSIVGVLQRSFSVAIEDSEARSRKLADVVMTPDISGFGAADYLKTIDLAKRGYAAAEAQKAALLKYTLPDDQWADYVAERQARRRGPAGTILRVRVKSPNKDLTRAVERSFQPLIGQPVNTTKIDGLLDEVRGDGRYDADYSVSYDPASETQPSILVTVADKKMGPPFLLVGANVEAQTGGVTRATLEGILLDQDLGGYGSELRTHIKAGFLTELNSEYYRALPAFGTSHSGRLFAAPRIDLLREPFYIYQNQRRIAERQLENGGGGVDIGWSNKGSREFRLGWEMAGIRWESVVGTDGRPDISGSMQRVRAQYIYDNEDRALVPQFGLHSVTRVGYLYNATESENAPEITTNNTYAHQVGKNLFVMGGQAGTLFNRNVAEPFRFTLGGPLKLSASAIDEYRGTDYYLLQPSFLRRIATLPPPLGQSIYLGLSYEAGQMYAPHTPTITRQNVLFGIVAETPLGIVTLAPAIGDGGHRKFVFTLGRFF</sequence>
<evidence type="ECO:0000313" key="7">
    <source>
        <dbReference type="Proteomes" id="UP000540989"/>
    </source>
</evidence>
<feature type="active site" description="Proton acceptor" evidence="4">
    <location>
        <position position="169"/>
    </location>
</feature>
<keyword evidence="7" id="KW-1185">Reference proteome</keyword>
<accession>A0A7W8E4P9</accession>
<evidence type="ECO:0000256" key="3">
    <source>
        <dbReference type="ARBA" id="ARBA00023098"/>
    </source>
</evidence>
<evidence type="ECO:0000256" key="4">
    <source>
        <dbReference type="PROSITE-ProRule" id="PRU01161"/>
    </source>
</evidence>
<dbReference type="AlphaFoldDB" id="A0A7W8E4P9"/>
<feature type="active site" description="Nucleophile" evidence="4">
    <location>
        <position position="24"/>
    </location>
</feature>
<feature type="short sequence motif" description="DGA/G" evidence="4">
    <location>
        <begin position="169"/>
        <end position="171"/>
    </location>
</feature>
<dbReference type="PANTHER" id="PTHR14226">
    <property type="entry name" value="NEUROPATHY TARGET ESTERASE/SWISS CHEESE D.MELANOGASTER"/>
    <property type="match status" value="1"/>
</dbReference>
<dbReference type="SUPFAM" id="SSF52151">
    <property type="entry name" value="FabD/lysophospholipase-like"/>
    <property type="match status" value="1"/>
</dbReference>
<dbReference type="PANTHER" id="PTHR14226:SF29">
    <property type="entry name" value="NEUROPATHY TARGET ESTERASE SWS"/>
    <property type="match status" value="1"/>
</dbReference>
<comment type="caution">
    <text evidence="6">The sequence shown here is derived from an EMBL/GenBank/DDBJ whole genome shotgun (WGS) entry which is preliminary data.</text>
</comment>
<comment type="caution">
    <text evidence="4">Lacks conserved residue(s) required for the propagation of feature annotation.</text>
</comment>
<evidence type="ECO:0000259" key="5">
    <source>
        <dbReference type="PROSITE" id="PS51635"/>
    </source>
</evidence>
<dbReference type="InterPro" id="IPR002641">
    <property type="entry name" value="PNPLA_dom"/>
</dbReference>